<dbReference type="GO" id="GO:0003700">
    <property type="term" value="F:DNA-binding transcription factor activity"/>
    <property type="evidence" value="ECO:0007669"/>
    <property type="project" value="TreeGrafter"/>
</dbReference>
<sequence>MSKVYLKKLGKNIRNARINNGLSQEKLAELIGKTRNYVGMVERAELNVSVKSLFDFAKVLNVEPKEFFEF</sequence>
<dbReference type="GO" id="GO:0003677">
    <property type="term" value="F:DNA binding"/>
    <property type="evidence" value="ECO:0007669"/>
    <property type="project" value="UniProtKB-KW"/>
</dbReference>
<protein>
    <recommendedName>
        <fullName evidence="4">HTH cro/C1-type domain-containing protein</fullName>
    </recommendedName>
</protein>
<evidence type="ECO:0000259" key="4">
    <source>
        <dbReference type="PROSITE" id="PS50943"/>
    </source>
</evidence>
<dbReference type="SMART" id="SM00530">
    <property type="entry name" value="HTH_XRE"/>
    <property type="match status" value="1"/>
</dbReference>
<dbReference type="InterPro" id="IPR010982">
    <property type="entry name" value="Lambda_DNA-bd_dom_sf"/>
</dbReference>
<reference evidence="5" key="1">
    <citation type="journal article" date="2020" name="J. ISSAAS">
        <title>Lactobacilli and other gastrointestinal microbiota of Peromyscus leucopus, reservoir host for agents of Lyme disease and other zoonoses in North America.</title>
        <authorList>
            <person name="Milovic A."/>
            <person name="Bassam K."/>
            <person name="Shao H."/>
            <person name="Chatzistamou I."/>
            <person name="Tufts D.M."/>
            <person name="Diuk-Wasser M."/>
            <person name="Barbour A.G."/>
        </authorList>
    </citation>
    <scope>NUCLEOTIDE SEQUENCE</scope>
    <source>
        <strain evidence="5">LL20</strain>
    </source>
</reference>
<evidence type="ECO:0000256" key="3">
    <source>
        <dbReference type="ARBA" id="ARBA00023163"/>
    </source>
</evidence>
<dbReference type="Gene3D" id="1.10.260.40">
    <property type="entry name" value="lambda repressor-like DNA-binding domains"/>
    <property type="match status" value="1"/>
</dbReference>
<dbReference type="InterPro" id="IPR001387">
    <property type="entry name" value="Cro/C1-type_HTH"/>
</dbReference>
<dbReference type="SUPFAM" id="SSF47413">
    <property type="entry name" value="lambda repressor-like DNA-binding domains"/>
    <property type="match status" value="1"/>
</dbReference>
<proteinExistence type="predicted"/>
<keyword evidence="3" id="KW-0804">Transcription</keyword>
<evidence type="ECO:0000313" key="5">
    <source>
        <dbReference type="EMBL" id="QGT49837.1"/>
    </source>
</evidence>
<dbReference type="Pfam" id="PF01381">
    <property type="entry name" value="HTH_3"/>
    <property type="match status" value="1"/>
</dbReference>
<keyword evidence="2" id="KW-0238">DNA-binding</keyword>
<dbReference type="CDD" id="cd00093">
    <property type="entry name" value="HTH_XRE"/>
    <property type="match status" value="1"/>
</dbReference>
<evidence type="ECO:0000256" key="2">
    <source>
        <dbReference type="ARBA" id="ARBA00023125"/>
    </source>
</evidence>
<dbReference type="InterPro" id="IPR050807">
    <property type="entry name" value="TransReg_Diox_bact_type"/>
</dbReference>
<name>A0A650EJD9_9BACT</name>
<dbReference type="PROSITE" id="PS50943">
    <property type="entry name" value="HTH_CROC1"/>
    <property type="match status" value="1"/>
</dbReference>
<dbReference type="GO" id="GO:0005829">
    <property type="term" value="C:cytosol"/>
    <property type="evidence" value="ECO:0007669"/>
    <property type="project" value="TreeGrafter"/>
</dbReference>
<evidence type="ECO:0000256" key="1">
    <source>
        <dbReference type="ARBA" id="ARBA00023015"/>
    </source>
</evidence>
<dbReference type="PANTHER" id="PTHR46797:SF23">
    <property type="entry name" value="HTH-TYPE TRANSCRIPTIONAL REGULATOR SUTR"/>
    <property type="match status" value="1"/>
</dbReference>
<accession>A0A650EJD9</accession>
<dbReference type="AlphaFoldDB" id="A0A650EJD9"/>
<keyword evidence="1" id="KW-0805">Transcription regulation</keyword>
<feature type="domain" description="HTH cro/C1-type" evidence="4">
    <location>
        <begin position="13"/>
        <end position="67"/>
    </location>
</feature>
<organism evidence="5">
    <name type="scientific">uncultured Candidatus Melainabacteria bacterium</name>
    <dbReference type="NCBI Taxonomy" id="2682970"/>
    <lineage>
        <taxon>Bacteria</taxon>
        <taxon>Bacillati</taxon>
        <taxon>Candidatus Melainabacteria</taxon>
        <taxon>environmental samples</taxon>
    </lineage>
</organism>
<gene>
    <name evidence="5" type="ORF">Melaina855_2240</name>
</gene>
<dbReference type="EMBL" id="MN577570">
    <property type="protein sequence ID" value="QGT49837.1"/>
    <property type="molecule type" value="Genomic_DNA"/>
</dbReference>
<dbReference type="PANTHER" id="PTHR46797">
    <property type="entry name" value="HTH-TYPE TRANSCRIPTIONAL REGULATOR"/>
    <property type="match status" value="1"/>
</dbReference>